<feature type="transmembrane region" description="Helical" evidence="7">
    <location>
        <begin position="134"/>
        <end position="149"/>
    </location>
</feature>
<dbReference type="GO" id="GO:0044341">
    <property type="term" value="P:sodium-dependent phosphate transport"/>
    <property type="evidence" value="ECO:0007669"/>
    <property type="project" value="InterPro"/>
</dbReference>
<feature type="transmembrane region" description="Helical" evidence="7">
    <location>
        <begin position="269"/>
        <end position="287"/>
    </location>
</feature>
<evidence type="ECO:0000256" key="4">
    <source>
        <dbReference type="ARBA" id="ARBA00022989"/>
    </source>
</evidence>
<feature type="transmembrane region" description="Helical" evidence="7">
    <location>
        <begin position="234"/>
        <end position="257"/>
    </location>
</feature>
<dbReference type="NCBIfam" id="NF037997">
    <property type="entry name" value="Na_Pi_symport"/>
    <property type="match status" value="1"/>
</dbReference>
<dbReference type="GO" id="GO:0005886">
    <property type="term" value="C:plasma membrane"/>
    <property type="evidence" value="ECO:0007669"/>
    <property type="project" value="UniProtKB-SubCell"/>
</dbReference>
<dbReference type="PANTHER" id="PTHR10010">
    <property type="entry name" value="SOLUTE CARRIER FAMILY 34 SODIUM PHOSPHATE , MEMBER 2-RELATED"/>
    <property type="match status" value="1"/>
</dbReference>
<keyword evidence="4 7" id="KW-1133">Transmembrane helix</keyword>
<evidence type="ECO:0000256" key="5">
    <source>
        <dbReference type="ARBA" id="ARBA00023136"/>
    </source>
</evidence>
<dbReference type="EMBL" id="UOGD01000263">
    <property type="protein sequence ID" value="VAX23991.1"/>
    <property type="molecule type" value="Genomic_DNA"/>
</dbReference>
<dbReference type="Pfam" id="PF02690">
    <property type="entry name" value="Na_Pi_cotrans"/>
    <property type="match status" value="2"/>
</dbReference>
<comment type="subcellular location">
    <subcellularLocation>
        <location evidence="1">Cell membrane</location>
        <topology evidence="1">Multi-pass membrane protein</topology>
    </subcellularLocation>
</comment>
<organism evidence="8">
    <name type="scientific">hydrothermal vent metagenome</name>
    <dbReference type="NCBI Taxonomy" id="652676"/>
    <lineage>
        <taxon>unclassified sequences</taxon>
        <taxon>metagenomes</taxon>
        <taxon>ecological metagenomes</taxon>
    </lineage>
</organism>
<dbReference type="GO" id="GO:0005436">
    <property type="term" value="F:sodium:phosphate symporter activity"/>
    <property type="evidence" value="ECO:0007669"/>
    <property type="project" value="InterPro"/>
</dbReference>
<evidence type="ECO:0000256" key="2">
    <source>
        <dbReference type="ARBA" id="ARBA00022475"/>
    </source>
</evidence>
<keyword evidence="2" id="KW-1003">Cell membrane</keyword>
<feature type="coiled-coil region" evidence="6">
    <location>
        <begin position="481"/>
        <end position="524"/>
    </location>
</feature>
<feature type="transmembrane region" description="Helical" evidence="7">
    <location>
        <begin position="7"/>
        <end position="23"/>
    </location>
</feature>
<gene>
    <name evidence="8" type="ORF">MNBD_IGNAVI01-2217</name>
</gene>
<name>A0A3B1CBG9_9ZZZZ</name>
<dbReference type="PANTHER" id="PTHR10010:SF46">
    <property type="entry name" value="SODIUM-DEPENDENT PHOSPHATE TRANSPORT PROTEIN 2B"/>
    <property type="match status" value="1"/>
</dbReference>
<protein>
    <submittedName>
        <fullName evidence="8">Sodium-dependent phosphate transporter</fullName>
    </submittedName>
</protein>
<feature type="transmembrane region" description="Helical" evidence="7">
    <location>
        <begin position="72"/>
        <end position="101"/>
    </location>
</feature>
<keyword evidence="6" id="KW-0175">Coiled coil</keyword>
<accession>A0A3B1CBG9</accession>
<feature type="transmembrane region" description="Helical" evidence="7">
    <location>
        <begin position="29"/>
        <end position="51"/>
    </location>
</feature>
<keyword evidence="3 7" id="KW-0812">Transmembrane</keyword>
<keyword evidence="5 7" id="KW-0472">Membrane</keyword>
<evidence type="ECO:0000256" key="7">
    <source>
        <dbReference type="SAM" id="Phobius"/>
    </source>
</evidence>
<proteinExistence type="predicted"/>
<feature type="transmembrane region" description="Helical" evidence="7">
    <location>
        <begin position="155"/>
        <end position="177"/>
    </location>
</feature>
<evidence type="ECO:0000313" key="8">
    <source>
        <dbReference type="EMBL" id="VAX23991.1"/>
    </source>
</evidence>
<evidence type="ECO:0000256" key="3">
    <source>
        <dbReference type="ARBA" id="ARBA00022692"/>
    </source>
</evidence>
<dbReference type="AlphaFoldDB" id="A0A3B1CBG9"/>
<feature type="transmembrane region" description="Helical" evidence="7">
    <location>
        <begin position="107"/>
        <end position="127"/>
    </location>
</feature>
<dbReference type="InterPro" id="IPR003841">
    <property type="entry name" value="Na/Pi_transpt"/>
</dbReference>
<feature type="transmembrane region" description="Helical" evidence="7">
    <location>
        <begin position="198"/>
        <end position="222"/>
    </location>
</feature>
<evidence type="ECO:0000256" key="6">
    <source>
        <dbReference type="SAM" id="Coils"/>
    </source>
</evidence>
<evidence type="ECO:0000256" key="1">
    <source>
        <dbReference type="ARBA" id="ARBA00004651"/>
    </source>
</evidence>
<sequence length="602" mass="67347">MSVQKKITLFIAIVLIGVLLYFNPELNEVGAGVAILLFGILFIEEGFKLFTNNAVERFLERSTKSLFGSINFGFLTTSLLQSSSLVTVITISFVSTGLIVLSSGIGIIYGANIGTTTGAWLIAVFGLKVEIAKYAFPILIFGAMFLFQKDEDIKAIGYIITGIGFLFLGIHFMKVGFSAYESSIALDQLSSDGIIGTILYVGIGIFMTVIMQSSHASIAIILTALSTSQIDYSSAIALTIGANVGTTITAIIGSLGSTSAGKRLASGHVIFNITLAVLSIIFFHQFIRLTEQLSVLLNISQFDYTLHLALFNSLYKTFGVIIFIPITKYFVILLEKIIKEDEEKDISVAKYITKSALKYPETAIPALIKETQHLFDNAFEILSHGLNLHREDILSNKKLKAIIPESTDIIKINIDEVYLKKVKVIYSQIIKYATLIQSSKLNSEEVKLVNEIRSVNRYLVEAIKGVQELQENMAKYINSDNENMRAEYNTLRLKIAKVMREIYRTRDAKEIDEQRKKLSNLKRKAKMHDVLINGKLDYLIRERLITKGMATSLMNDSALVAKIVEWLINVAELLYFHSDSIMVENNQKYESDEDDFFEDKYT</sequence>
<reference evidence="8" key="1">
    <citation type="submission" date="2018-06" db="EMBL/GenBank/DDBJ databases">
        <authorList>
            <person name="Zhirakovskaya E."/>
        </authorList>
    </citation>
    <scope>NUCLEOTIDE SEQUENCE</scope>
</reference>